<dbReference type="GO" id="GO:0006085">
    <property type="term" value="P:acetyl-CoA biosynthetic process"/>
    <property type="evidence" value="ECO:0007669"/>
    <property type="project" value="UniProtKB-UniRule"/>
</dbReference>
<keyword evidence="2 6" id="KW-0808">Transferase</keyword>
<dbReference type="AlphaFoldDB" id="A0A1F6GG55"/>
<evidence type="ECO:0000313" key="8">
    <source>
        <dbReference type="EMBL" id="OGG97083.1"/>
    </source>
</evidence>
<gene>
    <name evidence="6" type="primary">ackA</name>
    <name evidence="8" type="ORF">A2527_13080</name>
</gene>
<feature type="binding site" evidence="6">
    <location>
        <position position="90"/>
    </location>
    <ligand>
        <name>substrate</name>
    </ligand>
</feature>
<feature type="site" description="Transition state stabilizer" evidence="6">
    <location>
        <position position="240"/>
    </location>
</feature>
<dbReference type="UniPathway" id="UPA00340">
    <property type="reaction ID" value="UER00458"/>
</dbReference>
<feature type="active site" description="Proton donor/acceptor" evidence="6">
    <location>
        <position position="147"/>
    </location>
</feature>
<evidence type="ECO:0000256" key="2">
    <source>
        <dbReference type="ARBA" id="ARBA00022679"/>
    </source>
</evidence>
<dbReference type="GO" id="GO:0005737">
    <property type="term" value="C:cytoplasm"/>
    <property type="evidence" value="ECO:0007669"/>
    <property type="project" value="UniProtKB-SubCell"/>
</dbReference>
<reference evidence="8 9" key="1">
    <citation type="journal article" date="2016" name="Nat. Commun.">
        <title>Thousands of microbial genomes shed light on interconnected biogeochemical processes in an aquifer system.</title>
        <authorList>
            <person name="Anantharaman K."/>
            <person name="Brown C.T."/>
            <person name="Hug L.A."/>
            <person name="Sharon I."/>
            <person name="Castelle C.J."/>
            <person name="Probst A.J."/>
            <person name="Thomas B.C."/>
            <person name="Singh A."/>
            <person name="Wilkins M.J."/>
            <person name="Karaoz U."/>
            <person name="Brodie E.L."/>
            <person name="Williams K.H."/>
            <person name="Hubbard S.S."/>
            <person name="Banfield J.F."/>
        </authorList>
    </citation>
    <scope>NUCLEOTIDE SEQUENCE [LARGE SCALE GENOMIC DNA]</scope>
</reference>
<dbReference type="GO" id="GO:0006083">
    <property type="term" value="P:acetate metabolic process"/>
    <property type="evidence" value="ECO:0007669"/>
    <property type="project" value="TreeGrafter"/>
</dbReference>
<dbReference type="EC" id="2.7.2.1" evidence="6"/>
<evidence type="ECO:0000256" key="3">
    <source>
        <dbReference type="ARBA" id="ARBA00022741"/>
    </source>
</evidence>
<dbReference type="PIRSF" id="PIRSF000722">
    <property type="entry name" value="Acetate_prop_kin"/>
    <property type="match status" value="1"/>
</dbReference>
<proteinExistence type="inferred from homology"/>
<dbReference type="GO" id="GO:0000287">
    <property type="term" value="F:magnesium ion binding"/>
    <property type="evidence" value="ECO:0007669"/>
    <property type="project" value="UniProtKB-UniRule"/>
</dbReference>
<dbReference type="SUPFAM" id="SSF53067">
    <property type="entry name" value="Actin-like ATPase domain"/>
    <property type="match status" value="2"/>
</dbReference>
<keyword evidence="5 6" id="KW-0067">ATP-binding</keyword>
<feature type="binding site" evidence="6">
    <location>
        <position position="7"/>
    </location>
    <ligand>
        <name>Mg(2+)</name>
        <dbReference type="ChEBI" id="CHEBI:18420"/>
    </ligand>
</feature>
<dbReference type="GO" id="GO:0005524">
    <property type="term" value="F:ATP binding"/>
    <property type="evidence" value="ECO:0007669"/>
    <property type="project" value="UniProtKB-KW"/>
</dbReference>
<evidence type="ECO:0000256" key="4">
    <source>
        <dbReference type="ARBA" id="ARBA00022777"/>
    </source>
</evidence>
<evidence type="ECO:0000256" key="1">
    <source>
        <dbReference type="ARBA" id="ARBA00008748"/>
    </source>
</evidence>
<keyword evidence="6" id="KW-0460">Magnesium</keyword>
<dbReference type="STRING" id="1817772.A2527_13080"/>
<comment type="subunit">
    <text evidence="6">Homodimer.</text>
</comment>
<keyword evidence="3 6" id="KW-0547">Nucleotide-binding</keyword>
<dbReference type="PANTHER" id="PTHR21060">
    <property type="entry name" value="ACETATE KINASE"/>
    <property type="match status" value="1"/>
</dbReference>
<dbReference type="InterPro" id="IPR043129">
    <property type="entry name" value="ATPase_NBD"/>
</dbReference>
<feature type="binding site" evidence="6">
    <location>
        <begin position="329"/>
        <end position="333"/>
    </location>
    <ligand>
        <name>ATP</name>
        <dbReference type="ChEBI" id="CHEBI:30616"/>
    </ligand>
</feature>
<dbReference type="GO" id="GO:0008776">
    <property type="term" value="F:acetate kinase activity"/>
    <property type="evidence" value="ECO:0007669"/>
    <property type="project" value="UniProtKB-UniRule"/>
</dbReference>
<comment type="function">
    <text evidence="6">Catalyzes the formation of acetyl phosphate from acetate and ATP. Can also catalyze the reverse reaction.</text>
</comment>
<evidence type="ECO:0000256" key="6">
    <source>
        <dbReference type="HAMAP-Rule" id="MF_00020"/>
    </source>
</evidence>
<sequence length="394" mass="42540">MKTLVLNSGSSSLKYRLFSGETPLADGLAEQIGEPTGHLVYHNLEKKLEHNLTEPLKDHKEALKQVLAFLTDPQLGVLANPEELGAVGHRVVHGGEHFSASALIDDEVLAAIHACVPLAPLHNPANILGIETAKEVFPKAKQIAVFDTAFHQSLPERAYRYALPESHYKDLGIRRYGFHGTSHRYVAQEAARFLGRPLEELKLITLHLGNGSSMAAIKGGRSIDTTMGLTPLEGLVMGTRSGDLDPAIPGFLAQHLSLDAAGVDQVLNKKSGFKGLTGSNDLRTIEAGYQAGGQAERLALELASYRIQKYIGAYLAILGGLDALVFTAGIGEHSALFRKLCVEGLEHLGIELDPQANQHPHQPDLSAQHSKTKILTLPTNEELQIVRECLGVIG</sequence>
<keyword evidence="6" id="KW-0963">Cytoplasm</keyword>
<organism evidence="8 9">
    <name type="scientific">Candidatus Lambdaproteobacteria bacterium RIFOXYD2_FULL_50_16</name>
    <dbReference type="NCBI Taxonomy" id="1817772"/>
    <lineage>
        <taxon>Bacteria</taxon>
        <taxon>Pseudomonadati</taxon>
        <taxon>Pseudomonadota</taxon>
        <taxon>Candidatus Lambdaproteobacteria</taxon>
    </lineage>
</organism>
<feature type="binding site" evidence="6">
    <location>
        <position position="14"/>
    </location>
    <ligand>
        <name>ATP</name>
        <dbReference type="ChEBI" id="CHEBI:30616"/>
    </ligand>
</feature>
<keyword evidence="6" id="KW-0479">Metal-binding</keyword>
<dbReference type="Gene3D" id="3.30.420.40">
    <property type="match status" value="2"/>
</dbReference>
<comment type="subcellular location">
    <subcellularLocation>
        <location evidence="6">Cytoplasm</location>
    </subcellularLocation>
</comment>
<comment type="similarity">
    <text evidence="1 6 7">Belongs to the acetokinase family.</text>
</comment>
<feature type="binding site" evidence="6">
    <location>
        <begin position="281"/>
        <end position="283"/>
    </location>
    <ligand>
        <name>ATP</name>
        <dbReference type="ChEBI" id="CHEBI:30616"/>
    </ligand>
</feature>
<comment type="caution">
    <text evidence="8">The sequence shown here is derived from an EMBL/GenBank/DDBJ whole genome shotgun (WGS) entry which is preliminary data.</text>
</comment>
<evidence type="ECO:0000256" key="5">
    <source>
        <dbReference type="ARBA" id="ARBA00022840"/>
    </source>
</evidence>
<keyword evidence="4 6" id="KW-0418">Kinase</keyword>
<dbReference type="InterPro" id="IPR000890">
    <property type="entry name" value="Aliphatic_acid_kin_short-chain"/>
</dbReference>
<accession>A0A1F6GG55</accession>
<dbReference type="InterPro" id="IPR004372">
    <property type="entry name" value="Ac/propionate_kinase"/>
</dbReference>
<dbReference type="Proteomes" id="UP000178449">
    <property type="component" value="Unassembled WGS sequence"/>
</dbReference>
<feature type="binding site" evidence="6">
    <location>
        <begin position="207"/>
        <end position="211"/>
    </location>
    <ligand>
        <name>ATP</name>
        <dbReference type="ChEBI" id="CHEBI:30616"/>
    </ligand>
</feature>
<evidence type="ECO:0000256" key="7">
    <source>
        <dbReference type="RuleBase" id="RU003835"/>
    </source>
</evidence>
<name>A0A1F6GG55_9PROT</name>
<feature type="site" description="Transition state stabilizer" evidence="6">
    <location>
        <position position="179"/>
    </location>
</feature>
<comment type="cofactor">
    <cofactor evidence="6">
        <name>Mg(2+)</name>
        <dbReference type="ChEBI" id="CHEBI:18420"/>
    </cofactor>
    <cofactor evidence="6">
        <name>Mn(2+)</name>
        <dbReference type="ChEBI" id="CHEBI:29035"/>
    </cofactor>
    <text evidence="6">Mg(2+). Can also accept Mn(2+).</text>
</comment>
<dbReference type="PROSITE" id="PS01075">
    <property type="entry name" value="ACETATE_KINASE_1"/>
    <property type="match status" value="1"/>
</dbReference>
<dbReference type="PANTHER" id="PTHR21060:SF15">
    <property type="entry name" value="ACETATE KINASE-RELATED"/>
    <property type="match status" value="1"/>
</dbReference>
<dbReference type="InterPro" id="IPR023865">
    <property type="entry name" value="Aliphatic_acid_kinase_CS"/>
</dbReference>
<dbReference type="PRINTS" id="PR00471">
    <property type="entry name" value="ACETATEKNASE"/>
</dbReference>
<dbReference type="NCBIfam" id="TIGR00016">
    <property type="entry name" value="ackA"/>
    <property type="match status" value="1"/>
</dbReference>
<dbReference type="Pfam" id="PF00871">
    <property type="entry name" value="Acetate_kinase"/>
    <property type="match status" value="1"/>
</dbReference>
<dbReference type="EMBL" id="MFNE01000005">
    <property type="protein sequence ID" value="OGG97083.1"/>
    <property type="molecule type" value="Genomic_DNA"/>
</dbReference>
<comment type="pathway">
    <text evidence="6">Metabolic intermediate biosynthesis; acetyl-CoA biosynthesis; acetyl-CoA from acetate: step 1/2.</text>
</comment>
<feature type="binding site" evidence="6">
    <location>
        <position position="381"/>
    </location>
    <ligand>
        <name>Mg(2+)</name>
        <dbReference type="ChEBI" id="CHEBI:18420"/>
    </ligand>
</feature>
<dbReference type="HAMAP" id="MF_00020">
    <property type="entry name" value="Acetate_kinase"/>
    <property type="match status" value="1"/>
</dbReference>
<comment type="catalytic activity">
    <reaction evidence="6">
        <text>acetate + ATP = acetyl phosphate + ADP</text>
        <dbReference type="Rhea" id="RHEA:11352"/>
        <dbReference type="ChEBI" id="CHEBI:22191"/>
        <dbReference type="ChEBI" id="CHEBI:30089"/>
        <dbReference type="ChEBI" id="CHEBI:30616"/>
        <dbReference type="ChEBI" id="CHEBI:456216"/>
        <dbReference type="EC" id="2.7.2.1"/>
    </reaction>
</comment>
<dbReference type="PROSITE" id="PS01076">
    <property type="entry name" value="ACETATE_KINASE_2"/>
    <property type="match status" value="1"/>
</dbReference>
<evidence type="ECO:0000313" key="9">
    <source>
        <dbReference type="Proteomes" id="UP000178449"/>
    </source>
</evidence>
<protein>
    <recommendedName>
        <fullName evidence="6">Acetate kinase</fullName>
        <ecNumber evidence="6">2.7.2.1</ecNumber>
    </recommendedName>
    <alternativeName>
        <fullName evidence="6">Acetokinase</fullName>
    </alternativeName>
</protein>
<dbReference type="CDD" id="cd24010">
    <property type="entry name" value="ASKHA_NBD_AcK_PK"/>
    <property type="match status" value="1"/>
</dbReference>